<name>A0ABM7PCZ3_9BACT</name>
<keyword evidence="1" id="KW-0808">Transferase</keyword>
<proteinExistence type="predicted"/>
<dbReference type="RefSeq" id="WP_236891386.1">
    <property type="nucleotide sequence ID" value="NZ_AP024488.1"/>
</dbReference>
<dbReference type="CDD" id="cd04301">
    <property type="entry name" value="NAT_SF"/>
    <property type="match status" value="1"/>
</dbReference>
<gene>
    <name evidence="4" type="ORF">DSLASN_07330</name>
</gene>
<protein>
    <submittedName>
        <fullName evidence="4">N-acetyltransferase</fullName>
    </submittedName>
</protein>
<evidence type="ECO:0000256" key="1">
    <source>
        <dbReference type="ARBA" id="ARBA00022679"/>
    </source>
</evidence>
<accession>A0ABM7PCZ3</accession>
<reference evidence="4 5" key="1">
    <citation type="submission" date="2021-02" db="EMBL/GenBank/DDBJ databases">
        <title>Complete genome of Desulfoluna sp. strain ASN36.</title>
        <authorList>
            <person name="Takahashi A."/>
            <person name="Kojima H."/>
            <person name="Fukui M."/>
        </authorList>
    </citation>
    <scope>NUCLEOTIDE SEQUENCE [LARGE SCALE GENOMIC DNA]</scope>
    <source>
        <strain evidence="4 5">ASN36</strain>
    </source>
</reference>
<keyword evidence="2" id="KW-0012">Acyltransferase</keyword>
<dbReference type="PANTHER" id="PTHR43420">
    <property type="entry name" value="ACETYLTRANSFERASE"/>
    <property type="match status" value="1"/>
</dbReference>
<dbReference type="PANTHER" id="PTHR43420:SF51">
    <property type="entry name" value="PEPTIDYL-LYSINE N-ACETYLTRANSFERASE YIAC"/>
    <property type="match status" value="1"/>
</dbReference>
<evidence type="ECO:0000256" key="2">
    <source>
        <dbReference type="ARBA" id="ARBA00023315"/>
    </source>
</evidence>
<dbReference type="SUPFAM" id="SSF55729">
    <property type="entry name" value="Acyl-CoA N-acyltransferases (Nat)"/>
    <property type="match status" value="1"/>
</dbReference>
<dbReference type="InterPro" id="IPR050680">
    <property type="entry name" value="YpeA/RimI_acetyltransf"/>
</dbReference>
<evidence type="ECO:0000313" key="4">
    <source>
        <dbReference type="EMBL" id="BCS95101.1"/>
    </source>
</evidence>
<organism evidence="4 5">
    <name type="scientific">Desulfoluna limicola</name>
    <dbReference type="NCBI Taxonomy" id="2810562"/>
    <lineage>
        <taxon>Bacteria</taxon>
        <taxon>Pseudomonadati</taxon>
        <taxon>Thermodesulfobacteriota</taxon>
        <taxon>Desulfobacteria</taxon>
        <taxon>Desulfobacterales</taxon>
        <taxon>Desulfolunaceae</taxon>
        <taxon>Desulfoluna</taxon>
    </lineage>
</organism>
<dbReference type="Gene3D" id="3.40.630.30">
    <property type="match status" value="1"/>
</dbReference>
<dbReference type="EMBL" id="AP024488">
    <property type="protein sequence ID" value="BCS95101.1"/>
    <property type="molecule type" value="Genomic_DNA"/>
</dbReference>
<dbReference type="InterPro" id="IPR000182">
    <property type="entry name" value="GNAT_dom"/>
</dbReference>
<dbReference type="PROSITE" id="PS51186">
    <property type="entry name" value="GNAT"/>
    <property type="match status" value="1"/>
</dbReference>
<dbReference type="Proteomes" id="UP001320148">
    <property type="component" value="Chromosome"/>
</dbReference>
<keyword evidence="5" id="KW-1185">Reference proteome</keyword>
<evidence type="ECO:0000313" key="5">
    <source>
        <dbReference type="Proteomes" id="UP001320148"/>
    </source>
</evidence>
<dbReference type="Pfam" id="PF00583">
    <property type="entry name" value="Acetyltransf_1"/>
    <property type="match status" value="1"/>
</dbReference>
<feature type="domain" description="N-acetyltransferase" evidence="3">
    <location>
        <begin position="3"/>
        <end position="158"/>
    </location>
</feature>
<evidence type="ECO:0000259" key="3">
    <source>
        <dbReference type="PROSITE" id="PS51186"/>
    </source>
</evidence>
<sequence>MDVIVANLDRPEDKTDFLTLFAEYTNGMLTPEYGGDGKLPQDLAVEIKKRPNIVVFLAYQEGKPAGFAVTIEAFSTFRAMPLLNIHDIGVAGDFRKQGVGKALMESIQEEAIRRNCCKLSLEVHEHNTSAFNLYQAMGYSSLTGESTSERTLFMVKHL</sequence>
<dbReference type="InterPro" id="IPR016181">
    <property type="entry name" value="Acyl_CoA_acyltransferase"/>
</dbReference>